<keyword evidence="2" id="KW-0472">Membrane</keyword>
<comment type="caution">
    <text evidence="3">The sequence shown here is derived from an EMBL/GenBank/DDBJ whole genome shotgun (WGS) entry which is preliminary data.</text>
</comment>
<keyword evidence="4" id="KW-1185">Reference proteome</keyword>
<evidence type="ECO:0000256" key="1">
    <source>
        <dbReference type="SAM" id="MobiDB-lite"/>
    </source>
</evidence>
<proteinExistence type="predicted"/>
<name>A0AAD9KEW1_9ANNE</name>
<organism evidence="3 4">
    <name type="scientific">Paralvinella palmiformis</name>
    <dbReference type="NCBI Taxonomy" id="53620"/>
    <lineage>
        <taxon>Eukaryota</taxon>
        <taxon>Metazoa</taxon>
        <taxon>Spiralia</taxon>
        <taxon>Lophotrochozoa</taxon>
        <taxon>Annelida</taxon>
        <taxon>Polychaeta</taxon>
        <taxon>Sedentaria</taxon>
        <taxon>Canalipalpata</taxon>
        <taxon>Terebellida</taxon>
        <taxon>Terebelliformia</taxon>
        <taxon>Alvinellidae</taxon>
        <taxon>Paralvinella</taxon>
    </lineage>
</organism>
<feature type="region of interest" description="Disordered" evidence="1">
    <location>
        <begin position="247"/>
        <end position="271"/>
    </location>
</feature>
<gene>
    <name evidence="3" type="ORF">LSH36_9g01051</name>
</gene>
<keyword evidence="2" id="KW-1133">Transmembrane helix</keyword>
<evidence type="ECO:0000313" key="3">
    <source>
        <dbReference type="EMBL" id="KAK2169485.1"/>
    </source>
</evidence>
<evidence type="ECO:0000313" key="4">
    <source>
        <dbReference type="Proteomes" id="UP001208570"/>
    </source>
</evidence>
<evidence type="ECO:0000256" key="2">
    <source>
        <dbReference type="SAM" id="Phobius"/>
    </source>
</evidence>
<accession>A0AAD9KEW1</accession>
<sequence>MAVVGDKTWCIFVILMTGIGITHCATYYIYHHCYQEGGYCGTKSIHCNDGFVIDIIWSRIGKSDYWELDPSRTNCSVTDSSCYMSISDPVDICEDFQSCNLETCSNMTRQNIPCLGNDVTNYLRINYTCIEGKRLHAVTPQRSRLNDVQRLYYGHIMPSQLSFQTSILYYGQLSSLDQEVNNDDPEDDVPLSHLIATAAHYYKISNLMTSEEFTVDDNEAPATEEILDDQGENLIANFVETERSVDNVHETEDDEPECLIKTAGEGPKSAN</sequence>
<keyword evidence="2" id="KW-0812">Transmembrane</keyword>
<dbReference type="AlphaFoldDB" id="A0AAD9KEW1"/>
<evidence type="ECO:0008006" key="5">
    <source>
        <dbReference type="Google" id="ProtNLM"/>
    </source>
</evidence>
<dbReference type="Proteomes" id="UP001208570">
    <property type="component" value="Unassembled WGS sequence"/>
</dbReference>
<reference evidence="3" key="1">
    <citation type="journal article" date="2023" name="Mol. Biol. Evol.">
        <title>Third-Generation Sequencing Reveals the Adaptive Role of the Epigenome in Three Deep-Sea Polychaetes.</title>
        <authorList>
            <person name="Perez M."/>
            <person name="Aroh O."/>
            <person name="Sun Y."/>
            <person name="Lan Y."/>
            <person name="Juniper S.K."/>
            <person name="Young C.R."/>
            <person name="Angers B."/>
            <person name="Qian P.Y."/>
        </authorList>
    </citation>
    <scope>NUCLEOTIDE SEQUENCE</scope>
    <source>
        <strain evidence="3">P08H-3</strain>
    </source>
</reference>
<protein>
    <recommendedName>
        <fullName evidence="5">SUEL-type lectin domain-containing protein</fullName>
    </recommendedName>
</protein>
<feature type="transmembrane region" description="Helical" evidence="2">
    <location>
        <begin position="9"/>
        <end position="30"/>
    </location>
</feature>
<dbReference type="EMBL" id="JAODUP010000009">
    <property type="protein sequence ID" value="KAK2169485.1"/>
    <property type="molecule type" value="Genomic_DNA"/>
</dbReference>